<reference evidence="2 3" key="1">
    <citation type="submission" date="2016-06" db="EMBL/GenBank/DDBJ databases">
        <authorList>
            <person name="Kjaerup R.B."/>
            <person name="Dalgaard T.S."/>
            <person name="Juul-Madsen H.R."/>
        </authorList>
    </citation>
    <scope>NUCLEOTIDE SEQUENCE [LARGE SCALE GENOMIC DNA]</scope>
    <source>
        <strain evidence="2">LMG947</strain>
    </source>
</reference>
<gene>
    <name evidence="2" type="ORF">XBLMG947_1286</name>
</gene>
<dbReference type="Pfam" id="PF10142">
    <property type="entry name" value="PhoPQ_related"/>
    <property type="match status" value="1"/>
</dbReference>
<dbReference type="AlphaFoldDB" id="A0A1C3NJD9"/>
<proteinExistence type="predicted"/>
<dbReference type="Proteomes" id="UP000092503">
    <property type="component" value="Unassembled WGS sequence"/>
</dbReference>
<dbReference type="InterPro" id="IPR009199">
    <property type="entry name" value="PhoPQ-act_pathogen-rel_PqaA"/>
</dbReference>
<sequence>MRSMTRGSLALLASLTLFAGVAHASSSVSAASPVERCASAPEIGFGQALVCYHDAIEQQPLIYTRIATSSVAGVERRDYLPTSQDWSPEGLVTPARWHAGTLAA</sequence>
<protein>
    <recommendedName>
        <fullName evidence="4">Secreted protein</fullName>
    </recommendedName>
</protein>
<dbReference type="EMBL" id="FLTX01000018">
    <property type="protein sequence ID" value="SBV50506.1"/>
    <property type="molecule type" value="Genomic_DNA"/>
</dbReference>
<evidence type="ECO:0000313" key="2">
    <source>
        <dbReference type="EMBL" id="SBV50506.1"/>
    </source>
</evidence>
<evidence type="ECO:0000313" key="3">
    <source>
        <dbReference type="Proteomes" id="UP000092503"/>
    </source>
</evidence>
<keyword evidence="1" id="KW-0732">Signal</keyword>
<accession>A0A1C3NJD9</accession>
<evidence type="ECO:0000256" key="1">
    <source>
        <dbReference type="SAM" id="SignalP"/>
    </source>
</evidence>
<organism evidence="2 3">
    <name type="scientific">Xanthomonas bromi</name>
    <dbReference type="NCBI Taxonomy" id="56449"/>
    <lineage>
        <taxon>Bacteria</taxon>
        <taxon>Pseudomonadati</taxon>
        <taxon>Pseudomonadota</taxon>
        <taxon>Gammaproteobacteria</taxon>
        <taxon>Lysobacterales</taxon>
        <taxon>Lysobacteraceae</taxon>
        <taxon>Xanthomonas</taxon>
    </lineage>
</organism>
<feature type="chain" id="PRO_5008679128" description="Secreted protein" evidence="1">
    <location>
        <begin position="25"/>
        <end position="104"/>
    </location>
</feature>
<feature type="signal peptide" evidence="1">
    <location>
        <begin position="1"/>
        <end position="24"/>
    </location>
</feature>
<name>A0A1C3NJD9_9XANT</name>
<dbReference type="STRING" id="56449.XBLMG947_1286"/>
<evidence type="ECO:0008006" key="4">
    <source>
        <dbReference type="Google" id="ProtNLM"/>
    </source>
</evidence>